<name>A0A895Y4N0_9ACTN</name>
<dbReference type="InterPro" id="IPR007313">
    <property type="entry name" value="FxsA"/>
</dbReference>
<dbReference type="EMBL" id="CP070499">
    <property type="protein sequence ID" value="QSB12647.1"/>
    <property type="molecule type" value="Genomic_DNA"/>
</dbReference>
<feature type="region of interest" description="Disordered" evidence="1">
    <location>
        <begin position="137"/>
        <end position="165"/>
    </location>
</feature>
<keyword evidence="4" id="KW-1185">Reference proteome</keyword>
<dbReference type="RefSeq" id="WP_239674688.1">
    <property type="nucleotide sequence ID" value="NZ_CP070499.1"/>
</dbReference>
<keyword evidence="2" id="KW-0812">Transmembrane</keyword>
<dbReference type="NCBIfam" id="NF008528">
    <property type="entry name" value="PRK11463.1-2"/>
    <property type="match status" value="1"/>
</dbReference>
<organism evidence="3 4">
    <name type="scientific">Natronosporangium hydrolyticum</name>
    <dbReference type="NCBI Taxonomy" id="2811111"/>
    <lineage>
        <taxon>Bacteria</taxon>
        <taxon>Bacillati</taxon>
        <taxon>Actinomycetota</taxon>
        <taxon>Actinomycetes</taxon>
        <taxon>Micromonosporales</taxon>
        <taxon>Micromonosporaceae</taxon>
        <taxon>Natronosporangium</taxon>
    </lineage>
</organism>
<dbReference type="Pfam" id="PF04186">
    <property type="entry name" value="FxsA"/>
    <property type="match status" value="1"/>
</dbReference>
<sequence>MSRRPWLPAALLCLLVAEIVTFLVIGNVLGFGWALLLVAAASLLGVVLLRREGLRAWRGFQAAAAEGAPPGPRVTDGVVGLTGAMLLTAPGLISGVAGAVLLLPPVRAVVRSRVQARSEQQMTSPAAGQMFGPRRVHVHQEPPAPGGDRVDHRDQVVEGEIVDDR</sequence>
<feature type="compositionally biased region" description="Basic and acidic residues" evidence="1">
    <location>
        <begin position="148"/>
        <end position="165"/>
    </location>
</feature>
<feature type="transmembrane region" description="Helical" evidence="2">
    <location>
        <begin position="7"/>
        <end position="25"/>
    </location>
</feature>
<evidence type="ECO:0000313" key="4">
    <source>
        <dbReference type="Proteomes" id="UP000662857"/>
    </source>
</evidence>
<dbReference type="PANTHER" id="PTHR35335:SF1">
    <property type="entry name" value="UPF0716 PROTEIN FXSA"/>
    <property type="match status" value="1"/>
</dbReference>
<keyword evidence="2" id="KW-0472">Membrane</keyword>
<dbReference type="AlphaFoldDB" id="A0A895Y4N0"/>
<protein>
    <submittedName>
        <fullName evidence="3">FxsA family protein</fullName>
    </submittedName>
</protein>
<keyword evidence="2" id="KW-1133">Transmembrane helix</keyword>
<evidence type="ECO:0000256" key="1">
    <source>
        <dbReference type="SAM" id="MobiDB-lite"/>
    </source>
</evidence>
<dbReference type="PANTHER" id="PTHR35335">
    <property type="entry name" value="UPF0716 PROTEIN FXSA"/>
    <property type="match status" value="1"/>
</dbReference>
<proteinExistence type="predicted"/>
<dbReference type="GO" id="GO:0016020">
    <property type="term" value="C:membrane"/>
    <property type="evidence" value="ECO:0007669"/>
    <property type="project" value="InterPro"/>
</dbReference>
<evidence type="ECO:0000256" key="2">
    <source>
        <dbReference type="SAM" id="Phobius"/>
    </source>
</evidence>
<dbReference type="Proteomes" id="UP000662857">
    <property type="component" value="Chromosome"/>
</dbReference>
<evidence type="ECO:0000313" key="3">
    <source>
        <dbReference type="EMBL" id="QSB12647.1"/>
    </source>
</evidence>
<accession>A0A895Y4N0</accession>
<dbReference type="KEGG" id="nhy:JQS43_13120"/>
<gene>
    <name evidence="3" type="ORF">JQS43_13120</name>
</gene>
<reference evidence="3" key="1">
    <citation type="submission" date="2021-02" db="EMBL/GenBank/DDBJ databases">
        <title>Natrosporangium hydrolyticum gen. nov., sp. nov, a haloalkaliphilic actinobacterium from a soda solonchak soil.</title>
        <authorList>
            <person name="Sorokin D.Y."/>
            <person name="Khijniak T.V."/>
            <person name="Zakharycheva A.P."/>
            <person name="Boueva O.V."/>
            <person name="Ariskina E.V."/>
            <person name="Hahnke R.L."/>
            <person name="Bunk B."/>
            <person name="Sproer C."/>
            <person name="Schumann P."/>
            <person name="Evtushenko L.I."/>
            <person name="Kublanov I.V."/>
        </authorList>
    </citation>
    <scope>NUCLEOTIDE SEQUENCE</scope>
    <source>
        <strain evidence="3">DSM 106523</strain>
    </source>
</reference>
<feature type="transmembrane region" description="Helical" evidence="2">
    <location>
        <begin position="31"/>
        <end position="49"/>
    </location>
</feature>